<dbReference type="InterPro" id="IPR002777">
    <property type="entry name" value="PFD_beta-like"/>
</dbReference>
<dbReference type="InterPro" id="IPR012713">
    <property type="entry name" value="PfdB"/>
</dbReference>
<evidence type="ECO:0000256" key="8">
    <source>
        <dbReference type="ARBA" id="ARBA00033461"/>
    </source>
</evidence>
<feature type="coiled-coil region" evidence="10">
    <location>
        <begin position="16"/>
        <end position="110"/>
    </location>
</feature>
<dbReference type="Gene3D" id="1.10.287.370">
    <property type="match status" value="1"/>
</dbReference>
<dbReference type="AlphaFoldDB" id="A0A7C3ERA7"/>
<dbReference type="SUPFAM" id="SSF46579">
    <property type="entry name" value="Prefoldin"/>
    <property type="match status" value="1"/>
</dbReference>
<dbReference type="InterPro" id="IPR009053">
    <property type="entry name" value="Prefoldin"/>
</dbReference>
<organism evidence="11">
    <name type="scientific">Candidatus Methanomethylicus mesodigestus</name>
    <dbReference type="NCBI Taxonomy" id="1867258"/>
    <lineage>
        <taxon>Archaea</taxon>
        <taxon>Thermoproteota</taxon>
        <taxon>Methanosuratincolia</taxon>
        <taxon>Candidatus Methanomethylicales</taxon>
        <taxon>Candidatus Methanomethylicaceae</taxon>
        <taxon>Candidatus Methanomethylicus</taxon>
    </lineage>
</organism>
<accession>A0A7C3ERA7</accession>
<evidence type="ECO:0000256" key="4">
    <source>
        <dbReference type="ARBA" id="ARBA00016304"/>
    </source>
</evidence>
<dbReference type="GO" id="GO:0006457">
    <property type="term" value="P:protein folding"/>
    <property type="evidence" value="ECO:0007669"/>
    <property type="project" value="UniProtKB-UniRule"/>
</dbReference>
<keyword evidence="5 9" id="KW-0963">Cytoplasm</keyword>
<dbReference type="GO" id="GO:0051082">
    <property type="term" value="F:unfolded protein binding"/>
    <property type="evidence" value="ECO:0007669"/>
    <property type="project" value="UniProtKB-UniRule"/>
</dbReference>
<evidence type="ECO:0000256" key="7">
    <source>
        <dbReference type="ARBA" id="ARBA00025077"/>
    </source>
</evidence>
<evidence type="ECO:0000256" key="10">
    <source>
        <dbReference type="SAM" id="Coils"/>
    </source>
</evidence>
<dbReference type="EMBL" id="DSTX01000002">
    <property type="protein sequence ID" value="HFK19944.1"/>
    <property type="molecule type" value="Genomic_DNA"/>
</dbReference>
<evidence type="ECO:0000256" key="3">
    <source>
        <dbReference type="ARBA" id="ARBA00011716"/>
    </source>
</evidence>
<keyword evidence="6 9" id="KW-0143">Chaperone</keyword>
<gene>
    <name evidence="9" type="primary">pfdB</name>
    <name evidence="11" type="ORF">ENS19_01530</name>
</gene>
<sequence>MAEQIPPQVQNQLVRFQELQEQLKAIVLRKQQFELEGKEVERALNESKNLADDAVIYKSVGALLFKSEKSKIVGELTERKEELDLRVKTIEKQEQRLKLQLEELRKAIMEQVNPTRGPVSG</sequence>
<comment type="subunit">
    <text evidence="3 9">Heterohexamer of two alpha and four beta subunits.</text>
</comment>
<evidence type="ECO:0000256" key="2">
    <source>
        <dbReference type="ARBA" id="ARBA00008045"/>
    </source>
</evidence>
<keyword evidence="10" id="KW-0175">Coiled coil</keyword>
<dbReference type="GO" id="GO:0005737">
    <property type="term" value="C:cytoplasm"/>
    <property type="evidence" value="ECO:0007669"/>
    <property type="project" value="UniProtKB-SubCell"/>
</dbReference>
<name>A0A7C3ERA7_9CREN</name>
<comment type="similarity">
    <text evidence="2 9">Belongs to the prefoldin subunit beta family.</text>
</comment>
<dbReference type="GO" id="GO:0016272">
    <property type="term" value="C:prefoldin complex"/>
    <property type="evidence" value="ECO:0007669"/>
    <property type="project" value="UniProtKB-UniRule"/>
</dbReference>
<dbReference type="Pfam" id="PF01920">
    <property type="entry name" value="Prefoldin_2"/>
    <property type="match status" value="1"/>
</dbReference>
<evidence type="ECO:0000313" key="11">
    <source>
        <dbReference type="EMBL" id="HFK19944.1"/>
    </source>
</evidence>
<dbReference type="CDD" id="cd23162">
    <property type="entry name" value="Prefoldin_beta_GimC"/>
    <property type="match status" value="1"/>
</dbReference>
<evidence type="ECO:0000256" key="6">
    <source>
        <dbReference type="ARBA" id="ARBA00023186"/>
    </source>
</evidence>
<dbReference type="HAMAP" id="MF_00307">
    <property type="entry name" value="PfdB"/>
    <property type="match status" value="1"/>
</dbReference>
<reference evidence="11" key="1">
    <citation type="journal article" date="2020" name="mSystems">
        <title>Genome- and Community-Level Interaction Insights into Carbon Utilization and Element Cycling Functions of Hydrothermarchaeota in Hydrothermal Sediment.</title>
        <authorList>
            <person name="Zhou Z."/>
            <person name="Liu Y."/>
            <person name="Xu W."/>
            <person name="Pan J."/>
            <person name="Luo Z.H."/>
            <person name="Li M."/>
        </authorList>
    </citation>
    <scope>NUCLEOTIDE SEQUENCE [LARGE SCALE GENOMIC DNA]</scope>
    <source>
        <strain evidence="11">SpSt-468</strain>
    </source>
</reference>
<evidence type="ECO:0000256" key="5">
    <source>
        <dbReference type="ARBA" id="ARBA00022490"/>
    </source>
</evidence>
<proteinExistence type="inferred from homology"/>
<dbReference type="NCBIfam" id="TIGR02338">
    <property type="entry name" value="gimC_beta"/>
    <property type="match status" value="1"/>
</dbReference>
<comment type="subcellular location">
    <subcellularLocation>
        <location evidence="1 9">Cytoplasm</location>
    </subcellularLocation>
</comment>
<evidence type="ECO:0000256" key="1">
    <source>
        <dbReference type="ARBA" id="ARBA00004496"/>
    </source>
</evidence>
<protein>
    <recommendedName>
        <fullName evidence="4 9">Prefoldin subunit beta</fullName>
    </recommendedName>
    <alternativeName>
        <fullName evidence="8 9">GimC subunit beta</fullName>
    </alternativeName>
</protein>
<comment type="function">
    <text evidence="7 9">Molecular chaperone capable of stabilizing a range of proteins. Seems to fulfill an ATP-independent, HSP70-like function in archaeal de novo protein folding.</text>
</comment>
<comment type="caution">
    <text evidence="11">The sequence shown here is derived from an EMBL/GenBank/DDBJ whole genome shotgun (WGS) entry which is preliminary data.</text>
</comment>
<evidence type="ECO:0000256" key="9">
    <source>
        <dbReference type="HAMAP-Rule" id="MF_00307"/>
    </source>
</evidence>